<dbReference type="PANTHER" id="PTHR43591:SF10">
    <property type="entry name" value="ABC TRANSMEMBRANE TYPE-1 DOMAIN-CONTAINING PROTEIN-RELATED"/>
    <property type="match status" value="1"/>
</dbReference>
<organism evidence="2 3">
    <name type="scientific">Patellaria atrata CBS 101060</name>
    <dbReference type="NCBI Taxonomy" id="1346257"/>
    <lineage>
        <taxon>Eukaryota</taxon>
        <taxon>Fungi</taxon>
        <taxon>Dikarya</taxon>
        <taxon>Ascomycota</taxon>
        <taxon>Pezizomycotina</taxon>
        <taxon>Dothideomycetes</taxon>
        <taxon>Dothideomycetes incertae sedis</taxon>
        <taxon>Patellariales</taxon>
        <taxon>Patellariaceae</taxon>
        <taxon>Patellaria</taxon>
    </lineage>
</organism>
<dbReference type="PANTHER" id="PTHR43591">
    <property type="entry name" value="METHYLTRANSFERASE"/>
    <property type="match status" value="1"/>
</dbReference>
<keyword evidence="2" id="KW-0489">Methyltransferase</keyword>
<dbReference type="EMBL" id="MU006100">
    <property type="protein sequence ID" value="KAF2837251.1"/>
    <property type="molecule type" value="Genomic_DNA"/>
</dbReference>
<dbReference type="AlphaFoldDB" id="A0A9P4VL91"/>
<proteinExistence type="predicted"/>
<dbReference type="SUPFAM" id="SSF53335">
    <property type="entry name" value="S-adenosyl-L-methionine-dependent methyltransferases"/>
    <property type="match status" value="1"/>
</dbReference>
<reference evidence="2" key="1">
    <citation type="journal article" date="2020" name="Stud. Mycol.">
        <title>101 Dothideomycetes genomes: a test case for predicting lifestyles and emergence of pathogens.</title>
        <authorList>
            <person name="Haridas S."/>
            <person name="Albert R."/>
            <person name="Binder M."/>
            <person name="Bloem J."/>
            <person name="Labutti K."/>
            <person name="Salamov A."/>
            <person name="Andreopoulos B."/>
            <person name="Baker S."/>
            <person name="Barry K."/>
            <person name="Bills G."/>
            <person name="Bluhm B."/>
            <person name="Cannon C."/>
            <person name="Castanera R."/>
            <person name="Culley D."/>
            <person name="Daum C."/>
            <person name="Ezra D."/>
            <person name="Gonzalez J."/>
            <person name="Henrissat B."/>
            <person name="Kuo A."/>
            <person name="Liang C."/>
            <person name="Lipzen A."/>
            <person name="Lutzoni F."/>
            <person name="Magnuson J."/>
            <person name="Mondo S."/>
            <person name="Nolan M."/>
            <person name="Ohm R."/>
            <person name="Pangilinan J."/>
            <person name="Park H.-J."/>
            <person name="Ramirez L."/>
            <person name="Alfaro M."/>
            <person name="Sun H."/>
            <person name="Tritt A."/>
            <person name="Yoshinaga Y."/>
            <person name="Zwiers L.-H."/>
            <person name="Turgeon B."/>
            <person name="Goodwin S."/>
            <person name="Spatafora J."/>
            <person name="Crous P."/>
            <person name="Grigoriev I."/>
        </authorList>
    </citation>
    <scope>NUCLEOTIDE SEQUENCE</scope>
    <source>
        <strain evidence="2">CBS 101060</strain>
    </source>
</reference>
<evidence type="ECO:0000256" key="1">
    <source>
        <dbReference type="SAM" id="MobiDB-lite"/>
    </source>
</evidence>
<evidence type="ECO:0000313" key="3">
    <source>
        <dbReference type="Proteomes" id="UP000799429"/>
    </source>
</evidence>
<sequence>MEDSEPNHSQQPIEADDNVSLTSDYESVLSETQSASSSIFNYTYENGHTYHAYRAGQYLLPNDESEQDRLDLQHHIFMLCLGGELCVTNLEHAQDIMDAGTGTGIWAIDVADKYPQATVTGVDLSPIQPSWVPSNIKFEIDDLAQDWTWPEDRFDFIHVRTLGGAISHWSHFLSQAYKHLKPGGKIEVSEIRTHFHCDDGSFPEDSYSRQWENTFHDIAAKIGLNFDQIPYMAKWLEAAGYTDVQETEKIVPIGPWPKNKQLKEIGRYYQVHLLEGGMENYTMALFTRNGWEPAEVQVLLAKVREEVRSNKMHSYTKAVFVTGQKPKFT</sequence>
<feature type="region of interest" description="Disordered" evidence="1">
    <location>
        <begin position="1"/>
        <end position="27"/>
    </location>
</feature>
<dbReference type="Pfam" id="PF13489">
    <property type="entry name" value="Methyltransf_23"/>
    <property type="match status" value="1"/>
</dbReference>
<name>A0A9P4VL91_9PEZI</name>
<dbReference type="Gene3D" id="3.40.50.150">
    <property type="entry name" value="Vaccinia Virus protein VP39"/>
    <property type="match status" value="1"/>
</dbReference>
<accession>A0A9P4VL91</accession>
<evidence type="ECO:0000313" key="2">
    <source>
        <dbReference type="EMBL" id="KAF2837251.1"/>
    </source>
</evidence>
<keyword evidence="2" id="KW-0808">Transferase</keyword>
<dbReference type="Proteomes" id="UP000799429">
    <property type="component" value="Unassembled WGS sequence"/>
</dbReference>
<protein>
    <submittedName>
        <fullName evidence="2">S-adenosyl-L-methionine-dependent methyltransferase</fullName>
    </submittedName>
</protein>
<dbReference type="InterPro" id="IPR029063">
    <property type="entry name" value="SAM-dependent_MTases_sf"/>
</dbReference>
<dbReference type="GO" id="GO:0008168">
    <property type="term" value="F:methyltransferase activity"/>
    <property type="evidence" value="ECO:0007669"/>
    <property type="project" value="UniProtKB-KW"/>
</dbReference>
<comment type="caution">
    <text evidence="2">The sequence shown here is derived from an EMBL/GenBank/DDBJ whole genome shotgun (WGS) entry which is preliminary data.</text>
</comment>
<keyword evidence="3" id="KW-1185">Reference proteome</keyword>
<dbReference type="CDD" id="cd02440">
    <property type="entry name" value="AdoMet_MTases"/>
    <property type="match status" value="1"/>
</dbReference>
<gene>
    <name evidence="2" type="ORF">M501DRAFT_1018159</name>
</gene>
<dbReference type="GO" id="GO:0032259">
    <property type="term" value="P:methylation"/>
    <property type="evidence" value="ECO:0007669"/>
    <property type="project" value="UniProtKB-KW"/>
</dbReference>
<dbReference type="OrthoDB" id="2013972at2759"/>